<evidence type="ECO:0000256" key="1">
    <source>
        <dbReference type="ARBA" id="ARBA00022737"/>
    </source>
</evidence>
<dbReference type="InterPro" id="IPR003593">
    <property type="entry name" value="AAA+_ATPase"/>
</dbReference>
<organism evidence="6 7">
    <name type="scientific">Glutamicibacter ectropisis</name>
    <dbReference type="NCBI Taxonomy" id="3046593"/>
    <lineage>
        <taxon>Bacteria</taxon>
        <taxon>Bacillati</taxon>
        <taxon>Actinomycetota</taxon>
        <taxon>Actinomycetes</taxon>
        <taxon>Micrococcales</taxon>
        <taxon>Micrococcaceae</taxon>
        <taxon>Glutamicibacter</taxon>
    </lineage>
</organism>
<evidence type="ECO:0000256" key="3">
    <source>
        <dbReference type="ARBA" id="ARBA00022840"/>
    </source>
</evidence>
<sequence length="534" mass="57338">MSLTPPITLHNLSFEWPSGQRALTDLDGTFPSGLVGLTGRNGSGKSTLLKLIAGRLTPTSGSVEASAPIGYLPQMITLEKDATVAQLLGVDAVLTALKAIEAGSVEPADFDAVGDNWDVEARVEAELNRLGLGQVSLDRKVGSLSGGETMLLAVLGLRLAGHEITLLDEPTNNLDQPTRALLYDLVQSWKGTLIVVSHDLELLELMEHTVELHAGELRVFGGPYSAYLQQLDTEQQAAQQEAKTAQATLKVEKRQRVEAETKLARAKRKGRAEQLGGNMPRILANSLKQKAESNAGKMRSGLDGKVESAQAKVDAADKKVRTVEHINLDLPDPQLPAGKNVAIISSQTTQQIIQGPERVGLIGPNGSGKSTLLRQMISGDPTRSGLKGEIYLDRVGFLPQRLVGLDDQVSTMDNVAAVAPSASSGEIRNMLARLLLRGASADLPLGSLSGGERFRVYLSTLLLAEPPAQLLILDEPTNNLDIDSVRQLAEALQAYRGALLVVSHDQRFLEQLNLDYYLEISAQGTLTKSYPNPV</sequence>
<feature type="coiled-coil region" evidence="4">
    <location>
        <begin position="228"/>
        <end position="269"/>
    </location>
</feature>
<protein>
    <submittedName>
        <fullName evidence="6">ABC-F family ATP-binding cassette domain-containing protein</fullName>
    </submittedName>
</protein>
<name>A0AAU6WEK7_9MICC</name>
<dbReference type="SUPFAM" id="SSF52540">
    <property type="entry name" value="P-loop containing nucleoside triphosphate hydrolases"/>
    <property type="match status" value="2"/>
</dbReference>
<evidence type="ECO:0000259" key="5">
    <source>
        <dbReference type="PROSITE" id="PS50893"/>
    </source>
</evidence>
<proteinExistence type="predicted"/>
<dbReference type="RefSeq" id="WP_345472177.1">
    <property type="nucleotide sequence ID" value="NZ_CP125942.1"/>
</dbReference>
<dbReference type="Pfam" id="PF00005">
    <property type="entry name" value="ABC_tran"/>
    <property type="match status" value="2"/>
</dbReference>
<reference evidence="6 7" key="1">
    <citation type="submission" date="2023-05" db="EMBL/GenBank/DDBJ databases">
        <title>Glutamicibacter sp. B1, complete genome.</title>
        <authorList>
            <person name="Long Y.H."/>
            <person name="Fang T."/>
            <person name="Li X.Y."/>
        </authorList>
    </citation>
    <scope>NUCLEOTIDE SEQUENCE [LARGE SCALE GENOMIC DNA]</scope>
    <source>
        <strain evidence="6 7">B1</strain>
    </source>
</reference>
<dbReference type="GO" id="GO:0016887">
    <property type="term" value="F:ATP hydrolysis activity"/>
    <property type="evidence" value="ECO:0007669"/>
    <property type="project" value="InterPro"/>
</dbReference>
<dbReference type="Gene3D" id="3.40.50.300">
    <property type="entry name" value="P-loop containing nucleotide triphosphate hydrolases"/>
    <property type="match status" value="2"/>
</dbReference>
<dbReference type="AlphaFoldDB" id="A0AAU6WEK7"/>
<feature type="domain" description="ABC transporter" evidence="5">
    <location>
        <begin position="7"/>
        <end position="239"/>
    </location>
</feature>
<dbReference type="InterPro" id="IPR027417">
    <property type="entry name" value="P-loop_NTPase"/>
</dbReference>
<dbReference type="KEGG" id="gey:QMQ05_00740"/>
<evidence type="ECO:0000313" key="7">
    <source>
        <dbReference type="Proteomes" id="UP001486888"/>
    </source>
</evidence>
<keyword evidence="2" id="KW-0547">Nucleotide-binding</keyword>
<accession>A0AAU6WEK7</accession>
<keyword evidence="3 6" id="KW-0067">ATP-binding</keyword>
<dbReference type="InterPro" id="IPR003439">
    <property type="entry name" value="ABC_transporter-like_ATP-bd"/>
</dbReference>
<dbReference type="PROSITE" id="PS50893">
    <property type="entry name" value="ABC_TRANSPORTER_2"/>
    <property type="match status" value="1"/>
</dbReference>
<gene>
    <name evidence="6" type="ORF">QMQ05_00740</name>
</gene>
<dbReference type="EMBL" id="CP125942">
    <property type="protein sequence ID" value="XAO46114.1"/>
    <property type="molecule type" value="Genomic_DNA"/>
</dbReference>
<dbReference type="SMART" id="SM00382">
    <property type="entry name" value="AAA"/>
    <property type="match status" value="2"/>
</dbReference>
<dbReference type="FunFam" id="3.40.50.300:FF:001320">
    <property type="entry name" value="Heme ABC transporter ATP-binding protein"/>
    <property type="match status" value="1"/>
</dbReference>
<keyword evidence="4" id="KW-0175">Coiled coil</keyword>
<dbReference type="PANTHER" id="PTHR19211">
    <property type="entry name" value="ATP-BINDING TRANSPORT PROTEIN-RELATED"/>
    <property type="match status" value="1"/>
</dbReference>
<evidence type="ECO:0000256" key="4">
    <source>
        <dbReference type="SAM" id="Coils"/>
    </source>
</evidence>
<keyword evidence="1" id="KW-0677">Repeat</keyword>
<keyword evidence="7" id="KW-1185">Reference proteome</keyword>
<dbReference type="InterPro" id="IPR050611">
    <property type="entry name" value="ABCF"/>
</dbReference>
<dbReference type="GO" id="GO:0005524">
    <property type="term" value="F:ATP binding"/>
    <property type="evidence" value="ECO:0007669"/>
    <property type="project" value="UniProtKB-KW"/>
</dbReference>
<dbReference type="PANTHER" id="PTHR19211:SF6">
    <property type="entry name" value="BLL7188 PROTEIN"/>
    <property type="match status" value="1"/>
</dbReference>
<dbReference type="Proteomes" id="UP001486888">
    <property type="component" value="Chromosome"/>
</dbReference>
<evidence type="ECO:0000256" key="2">
    <source>
        <dbReference type="ARBA" id="ARBA00022741"/>
    </source>
</evidence>
<evidence type="ECO:0000313" key="6">
    <source>
        <dbReference type="EMBL" id="XAO46114.1"/>
    </source>
</evidence>